<dbReference type="InterPro" id="IPR009057">
    <property type="entry name" value="Homeodomain-like_sf"/>
</dbReference>
<dbReference type="PANTHER" id="PTHR30055">
    <property type="entry name" value="HTH-TYPE TRANSCRIPTIONAL REGULATOR RUTR"/>
    <property type="match status" value="1"/>
</dbReference>
<keyword evidence="3" id="KW-0804">Transcription</keyword>
<dbReference type="InterPro" id="IPR011075">
    <property type="entry name" value="TetR_C"/>
</dbReference>
<evidence type="ECO:0000256" key="1">
    <source>
        <dbReference type="ARBA" id="ARBA00023015"/>
    </source>
</evidence>
<evidence type="ECO:0000256" key="3">
    <source>
        <dbReference type="ARBA" id="ARBA00023163"/>
    </source>
</evidence>
<evidence type="ECO:0000256" key="2">
    <source>
        <dbReference type="ARBA" id="ARBA00023125"/>
    </source>
</evidence>
<dbReference type="InterPro" id="IPR050109">
    <property type="entry name" value="HTH-type_TetR-like_transc_reg"/>
</dbReference>
<dbReference type="AlphaFoldDB" id="A0A934UTM1"/>
<dbReference type="PANTHER" id="PTHR30055:SF200">
    <property type="entry name" value="HTH-TYPE TRANSCRIPTIONAL REPRESSOR BDCR"/>
    <property type="match status" value="1"/>
</dbReference>
<dbReference type="InterPro" id="IPR036271">
    <property type="entry name" value="Tet_transcr_reg_TetR-rel_C_sf"/>
</dbReference>
<dbReference type="PRINTS" id="PR00455">
    <property type="entry name" value="HTHTETR"/>
</dbReference>
<keyword evidence="2 4" id="KW-0238">DNA-binding</keyword>
<keyword evidence="7" id="KW-1185">Reference proteome</keyword>
<protein>
    <submittedName>
        <fullName evidence="6">TetR/AcrR family transcriptional regulator</fullName>
    </submittedName>
</protein>
<dbReference type="GO" id="GO:0003700">
    <property type="term" value="F:DNA-binding transcription factor activity"/>
    <property type="evidence" value="ECO:0007669"/>
    <property type="project" value="TreeGrafter"/>
</dbReference>
<comment type="caution">
    <text evidence="6">The sequence shown here is derived from an EMBL/GenBank/DDBJ whole genome shotgun (WGS) entry which is preliminary data.</text>
</comment>
<keyword evidence="1" id="KW-0805">Transcription regulation</keyword>
<evidence type="ECO:0000313" key="6">
    <source>
        <dbReference type="EMBL" id="MBK0394898.1"/>
    </source>
</evidence>
<gene>
    <name evidence="6" type="ORF">I8E28_20000</name>
</gene>
<feature type="domain" description="HTH tetR-type" evidence="5">
    <location>
        <begin position="18"/>
        <end position="78"/>
    </location>
</feature>
<reference evidence="6" key="1">
    <citation type="submission" date="2020-12" db="EMBL/GenBank/DDBJ databases">
        <title>Ramlibacter sp. nov., isolated from a freshwater alga, Cryptomonas.</title>
        <authorList>
            <person name="Kim H.M."/>
            <person name="Jeon C.O."/>
        </authorList>
    </citation>
    <scope>NUCLEOTIDE SEQUENCE</scope>
    <source>
        <strain evidence="6">CrO1</strain>
    </source>
</reference>
<name>A0A934UTM1_9BURK</name>
<evidence type="ECO:0000256" key="4">
    <source>
        <dbReference type="PROSITE-ProRule" id="PRU00335"/>
    </source>
</evidence>
<dbReference type="Gene3D" id="1.10.357.10">
    <property type="entry name" value="Tetracycline Repressor, domain 2"/>
    <property type="match status" value="1"/>
</dbReference>
<dbReference type="Proteomes" id="UP000617041">
    <property type="component" value="Unassembled WGS sequence"/>
</dbReference>
<dbReference type="Pfam" id="PF16925">
    <property type="entry name" value="TetR_C_13"/>
    <property type="match status" value="1"/>
</dbReference>
<sequence length="204" mass="22116">MPAAPSPRANRAPARGEDSARDKVFATARDLFYREGFRAVGVDAVVAASGVAKTTLYRWFPTKDDLVLAVLDSRDEEFWTQWEATAERYVGQPREELLAQIRWISRYIGGAESRGCAFLNAAAEFPDPSHAVRDKVARNKRTLRRRLLSLCMAAGAADAALLADQLVLMIDGAFAGSEALGKNGPAKVLQRAAQAAIDTALPAK</sequence>
<dbReference type="SUPFAM" id="SSF46689">
    <property type="entry name" value="Homeodomain-like"/>
    <property type="match status" value="1"/>
</dbReference>
<dbReference type="EMBL" id="JAEDAO010000001">
    <property type="protein sequence ID" value="MBK0394898.1"/>
    <property type="molecule type" value="Genomic_DNA"/>
</dbReference>
<accession>A0A934UTM1</accession>
<dbReference type="SUPFAM" id="SSF48498">
    <property type="entry name" value="Tetracyclin repressor-like, C-terminal domain"/>
    <property type="match status" value="1"/>
</dbReference>
<organism evidence="6 7">
    <name type="scientific">Ramlibacter algicola</name>
    <dbReference type="NCBI Taxonomy" id="2795217"/>
    <lineage>
        <taxon>Bacteria</taxon>
        <taxon>Pseudomonadati</taxon>
        <taxon>Pseudomonadota</taxon>
        <taxon>Betaproteobacteria</taxon>
        <taxon>Burkholderiales</taxon>
        <taxon>Comamonadaceae</taxon>
        <taxon>Ramlibacter</taxon>
    </lineage>
</organism>
<dbReference type="Pfam" id="PF00440">
    <property type="entry name" value="TetR_N"/>
    <property type="match status" value="1"/>
</dbReference>
<feature type="DNA-binding region" description="H-T-H motif" evidence="4">
    <location>
        <begin position="41"/>
        <end position="60"/>
    </location>
</feature>
<dbReference type="PROSITE" id="PS50977">
    <property type="entry name" value="HTH_TETR_2"/>
    <property type="match status" value="1"/>
</dbReference>
<proteinExistence type="predicted"/>
<dbReference type="GO" id="GO:0000976">
    <property type="term" value="F:transcription cis-regulatory region binding"/>
    <property type="evidence" value="ECO:0007669"/>
    <property type="project" value="TreeGrafter"/>
</dbReference>
<dbReference type="InterPro" id="IPR001647">
    <property type="entry name" value="HTH_TetR"/>
</dbReference>
<evidence type="ECO:0000313" key="7">
    <source>
        <dbReference type="Proteomes" id="UP000617041"/>
    </source>
</evidence>
<evidence type="ECO:0000259" key="5">
    <source>
        <dbReference type="PROSITE" id="PS50977"/>
    </source>
</evidence>